<evidence type="ECO:0000256" key="1">
    <source>
        <dbReference type="ARBA" id="ARBA00004651"/>
    </source>
</evidence>
<gene>
    <name evidence="8" type="ORF">KTH89_21905</name>
</gene>
<sequence>MENKKSMIQDMTTGSVAGQLMIFAVPLFLSNLLQAVYNMVDMIIVGNYVGSVGLAAVSVGGDIQALLEFLSMGFSTAGQIMISQYIGANQRQKITGLIGTMFSFLALCAAGMSILCFLLRKPILTWLNTPPEAWNYAYAYALTCMAGLIFTYGYNAVSAILRGMGDSKRPFLFIAIAAVLNVFLDLLFVAAFHLEVFGAALATVLSQSVSFLCSVIYLYRRKEAFGFDFRLRSFRIDPGILKQYVALGVPLAIQTASVQISKMFVSSWINSYGYIITAVTGIANKLNVVFGFCTNSIMTGGAAMIGQNIGAKEYKRVSRVIFVSYAITTVLASLFSVVLMIAPTPVFRIFTEEESVLKVCLTYIPVAILMFFGNALRTPNSALINGSGNSRLNLSVALLDGIIARIGLGLLLGLYFKMGYEGFWYGNALAGFVPFFIGSIYLLSGRWKKE</sequence>
<dbReference type="GO" id="GO:0042910">
    <property type="term" value="F:xenobiotic transmembrane transporter activity"/>
    <property type="evidence" value="ECO:0007669"/>
    <property type="project" value="InterPro"/>
</dbReference>
<keyword evidence="4 7" id="KW-0812">Transmembrane</keyword>
<evidence type="ECO:0000256" key="5">
    <source>
        <dbReference type="ARBA" id="ARBA00022989"/>
    </source>
</evidence>
<feature type="transmembrane region" description="Helical" evidence="7">
    <location>
        <begin position="355"/>
        <end position="376"/>
    </location>
</feature>
<dbReference type="RefSeq" id="WP_238723100.1">
    <property type="nucleotide sequence ID" value="NZ_JAHQCW010000052.1"/>
</dbReference>
<keyword evidence="9" id="KW-1185">Reference proteome</keyword>
<dbReference type="PANTHER" id="PTHR43549">
    <property type="entry name" value="MULTIDRUG RESISTANCE PROTEIN YPNP-RELATED"/>
    <property type="match status" value="1"/>
</dbReference>
<reference evidence="8" key="1">
    <citation type="submission" date="2021-06" db="EMBL/GenBank/DDBJ databases">
        <title>Description of novel taxa of the family Lachnospiraceae.</title>
        <authorList>
            <person name="Chaplin A.V."/>
            <person name="Sokolova S.R."/>
            <person name="Pikina A.P."/>
            <person name="Korzhanova M."/>
            <person name="Belova V."/>
            <person name="Korostin D."/>
            <person name="Efimov B.A."/>
        </authorList>
    </citation>
    <scope>NUCLEOTIDE SEQUENCE</scope>
    <source>
        <strain evidence="8">ASD5720</strain>
    </source>
</reference>
<proteinExistence type="predicted"/>
<dbReference type="CDD" id="cd13138">
    <property type="entry name" value="MATE_yoeA_like"/>
    <property type="match status" value="1"/>
</dbReference>
<feature type="transmembrane region" description="Helical" evidence="7">
    <location>
        <begin position="94"/>
        <end position="118"/>
    </location>
</feature>
<dbReference type="InterPro" id="IPR048279">
    <property type="entry name" value="MdtK-like"/>
</dbReference>
<dbReference type="EMBL" id="JAHQCW010000052">
    <property type="protein sequence ID" value="MBU9739198.1"/>
    <property type="molecule type" value="Genomic_DNA"/>
</dbReference>
<feature type="transmembrane region" description="Helical" evidence="7">
    <location>
        <begin position="197"/>
        <end position="219"/>
    </location>
</feature>
<feature type="transmembrane region" description="Helical" evidence="7">
    <location>
        <begin position="272"/>
        <end position="299"/>
    </location>
</feature>
<dbReference type="NCBIfam" id="TIGR00797">
    <property type="entry name" value="matE"/>
    <property type="match status" value="1"/>
</dbReference>
<organism evidence="8 9">
    <name type="scientific">Diplocloster agilis</name>
    <dbReference type="NCBI Taxonomy" id="2850323"/>
    <lineage>
        <taxon>Bacteria</taxon>
        <taxon>Bacillati</taxon>
        <taxon>Bacillota</taxon>
        <taxon>Clostridia</taxon>
        <taxon>Lachnospirales</taxon>
        <taxon>Lachnospiraceae</taxon>
        <taxon>Diplocloster</taxon>
    </lineage>
</organism>
<dbReference type="PANTHER" id="PTHR43549:SF3">
    <property type="entry name" value="MULTIDRUG RESISTANCE PROTEIN YPNP-RELATED"/>
    <property type="match status" value="1"/>
</dbReference>
<keyword evidence="2" id="KW-0813">Transport</keyword>
<dbReference type="GO" id="GO:0015297">
    <property type="term" value="F:antiporter activity"/>
    <property type="evidence" value="ECO:0007669"/>
    <property type="project" value="InterPro"/>
</dbReference>
<keyword evidence="5 7" id="KW-1133">Transmembrane helix</keyword>
<evidence type="ECO:0000256" key="7">
    <source>
        <dbReference type="SAM" id="Phobius"/>
    </source>
</evidence>
<comment type="caution">
    <text evidence="8">The sequence shown here is derived from an EMBL/GenBank/DDBJ whole genome shotgun (WGS) entry which is preliminary data.</text>
</comment>
<accession>A0A949K8P6</accession>
<evidence type="ECO:0000313" key="9">
    <source>
        <dbReference type="Proteomes" id="UP000712157"/>
    </source>
</evidence>
<dbReference type="InterPro" id="IPR002528">
    <property type="entry name" value="MATE_fam"/>
</dbReference>
<dbReference type="GO" id="GO:0005886">
    <property type="term" value="C:plasma membrane"/>
    <property type="evidence" value="ECO:0007669"/>
    <property type="project" value="UniProtKB-SubCell"/>
</dbReference>
<comment type="subcellular location">
    <subcellularLocation>
        <location evidence="1">Cell membrane</location>
        <topology evidence="1">Multi-pass membrane protein</topology>
    </subcellularLocation>
</comment>
<feature type="transmembrane region" description="Helical" evidence="7">
    <location>
        <begin position="138"/>
        <end position="159"/>
    </location>
</feature>
<feature type="transmembrane region" description="Helical" evidence="7">
    <location>
        <begin position="20"/>
        <end position="40"/>
    </location>
</feature>
<feature type="transmembrane region" description="Helical" evidence="7">
    <location>
        <begin position="397"/>
        <end position="416"/>
    </location>
</feature>
<feature type="transmembrane region" description="Helical" evidence="7">
    <location>
        <begin position="171"/>
        <end position="191"/>
    </location>
</feature>
<protein>
    <submittedName>
        <fullName evidence="8">MATE family efflux transporter</fullName>
    </submittedName>
</protein>
<evidence type="ECO:0000256" key="3">
    <source>
        <dbReference type="ARBA" id="ARBA00022475"/>
    </source>
</evidence>
<dbReference type="AlphaFoldDB" id="A0A949K8P6"/>
<evidence type="ECO:0000256" key="4">
    <source>
        <dbReference type="ARBA" id="ARBA00022692"/>
    </source>
</evidence>
<dbReference type="InterPro" id="IPR052031">
    <property type="entry name" value="Membrane_Transporter-Flippase"/>
</dbReference>
<dbReference type="Proteomes" id="UP000712157">
    <property type="component" value="Unassembled WGS sequence"/>
</dbReference>
<keyword evidence="6 7" id="KW-0472">Membrane</keyword>
<feature type="transmembrane region" description="Helical" evidence="7">
    <location>
        <begin position="422"/>
        <end position="443"/>
    </location>
</feature>
<dbReference type="Pfam" id="PF01554">
    <property type="entry name" value="MatE"/>
    <property type="match status" value="2"/>
</dbReference>
<dbReference type="PIRSF" id="PIRSF006603">
    <property type="entry name" value="DinF"/>
    <property type="match status" value="1"/>
</dbReference>
<evidence type="ECO:0000313" key="8">
    <source>
        <dbReference type="EMBL" id="MBU9739198.1"/>
    </source>
</evidence>
<name>A0A949K8P6_9FIRM</name>
<evidence type="ECO:0000256" key="6">
    <source>
        <dbReference type="ARBA" id="ARBA00023136"/>
    </source>
</evidence>
<evidence type="ECO:0000256" key="2">
    <source>
        <dbReference type="ARBA" id="ARBA00022448"/>
    </source>
</evidence>
<keyword evidence="3" id="KW-1003">Cell membrane</keyword>
<feature type="transmembrane region" description="Helical" evidence="7">
    <location>
        <begin position="320"/>
        <end position="343"/>
    </location>
</feature>